<sequence length="93" mass="9820">MAQGQISSSRAQGQMAGCGPAAQAHLCGFRGSMAGGVKNLSQLEPGVRQVIRTALWFIHRSQSHLRLGAPSMKRTVHGIALPAVERTSHACAM</sequence>
<evidence type="ECO:0000313" key="1">
    <source>
        <dbReference type="EMBL" id="KAK5877642.1"/>
    </source>
</evidence>
<reference evidence="1 2" key="1">
    <citation type="journal article" date="2023" name="Mol. Biol. Evol.">
        <title>Genomics of Secondarily Temperate Adaptation in the Only Non-Antarctic Icefish.</title>
        <authorList>
            <person name="Rivera-Colon A.G."/>
            <person name="Rayamajhi N."/>
            <person name="Minhas B.F."/>
            <person name="Madrigal G."/>
            <person name="Bilyk K.T."/>
            <person name="Yoon V."/>
            <person name="Hune M."/>
            <person name="Gregory S."/>
            <person name="Cheng C.H.C."/>
            <person name="Catchen J.M."/>
        </authorList>
    </citation>
    <scope>NUCLEOTIDE SEQUENCE [LARGE SCALE GENOMIC DNA]</scope>
    <source>
        <strain evidence="1">JC2023a</strain>
    </source>
</reference>
<dbReference type="EMBL" id="JAULUE010002066">
    <property type="protein sequence ID" value="KAK5877642.1"/>
    <property type="molecule type" value="Genomic_DNA"/>
</dbReference>
<gene>
    <name evidence="1" type="ORF">CesoFtcFv8_025129</name>
</gene>
<evidence type="ECO:0000313" key="2">
    <source>
        <dbReference type="Proteomes" id="UP001335648"/>
    </source>
</evidence>
<protein>
    <submittedName>
        <fullName evidence="1">Uncharacterized protein</fullName>
    </submittedName>
</protein>
<keyword evidence="2" id="KW-1185">Reference proteome</keyword>
<dbReference type="AlphaFoldDB" id="A0AAN8GBW3"/>
<accession>A0AAN8GBW3</accession>
<organism evidence="1 2">
    <name type="scientific">Champsocephalus esox</name>
    <name type="common">pike icefish</name>
    <dbReference type="NCBI Taxonomy" id="159716"/>
    <lineage>
        <taxon>Eukaryota</taxon>
        <taxon>Metazoa</taxon>
        <taxon>Chordata</taxon>
        <taxon>Craniata</taxon>
        <taxon>Vertebrata</taxon>
        <taxon>Euteleostomi</taxon>
        <taxon>Actinopterygii</taxon>
        <taxon>Neopterygii</taxon>
        <taxon>Teleostei</taxon>
        <taxon>Neoteleostei</taxon>
        <taxon>Acanthomorphata</taxon>
        <taxon>Eupercaria</taxon>
        <taxon>Perciformes</taxon>
        <taxon>Notothenioidei</taxon>
        <taxon>Channichthyidae</taxon>
        <taxon>Champsocephalus</taxon>
    </lineage>
</organism>
<name>A0AAN8GBW3_9TELE</name>
<proteinExistence type="predicted"/>
<comment type="caution">
    <text evidence="1">The sequence shown here is derived from an EMBL/GenBank/DDBJ whole genome shotgun (WGS) entry which is preliminary data.</text>
</comment>
<dbReference type="Proteomes" id="UP001335648">
    <property type="component" value="Unassembled WGS sequence"/>
</dbReference>